<evidence type="ECO:0000256" key="1">
    <source>
        <dbReference type="SAM" id="MobiDB-lite"/>
    </source>
</evidence>
<dbReference type="EMBL" id="LSMT01000195">
    <property type="protein sequence ID" value="PFX23831.1"/>
    <property type="molecule type" value="Genomic_DNA"/>
</dbReference>
<name>A0A2B4S1Q0_STYPI</name>
<keyword evidence="3" id="KW-1185">Reference proteome</keyword>
<protein>
    <submittedName>
        <fullName evidence="2">Uncharacterized protein</fullName>
    </submittedName>
</protein>
<organism evidence="2 3">
    <name type="scientific">Stylophora pistillata</name>
    <name type="common">Smooth cauliflower coral</name>
    <dbReference type="NCBI Taxonomy" id="50429"/>
    <lineage>
        <taxon>Eukaryota</taxon>
        <taxon>Metazoa</taxon>
        <taxon>Cnidaria</taxon>
        <taxon>Anthozoa</taxon>
        <taxon>Hexacorallia</taxon>
        <taxon>Scleractinia</taxon>
        <taxon>Astrocoeniina</taxon>
        <taxon>Pocilloporidae</taxon>
        <taxon>Stylophora</taxon>
    </lineage>
</organism>
<evidence type="ECO:0000313" key="3">
    <source>
        <dbReference type="Proteomes" id="UP000225706"/>
    </source>
</evidence>
<dbReference type="OrthoDB" id="5982554at2759"/>
<feature type="region of interest" description="Disordered" evidence="1">
    <location>
        <begin position="1"/>
        <end position="22"/>
    </location>
</feature>
<comment type="caution">
    <text evidence="2">The sequence shown here is derived from an EMBL/GenBank/DDBJ whole genome shotgun (WGS) entry which is preliminary data.</text>
</comment>
<sequence length="77" mass="8585">MAYCEPVVEEKDPSVEDEGQQEMEKRHHSNYYCLVADIYNCGCIEGLECREAGVGNYWGRCVKVLPPTEEPGSGVGE</sequence>
<reference evidence="3" key="1">
    <citation type="journal article" date="2017" name="bioRxiv">
        <title>Comparative analysis of the genomes of Stylophora pistillata and Acropora digitifera provides evidence for extensive differences between species of corals.</title>
        <authorList>
            <person name="Voolstra C.R."/>
            <person name="Li Y."/>
            <person name="Liew Y.J."/>
            <person name="Baumgarten S."/>
            <person name="Zoccola D."/>
            <person name="Flot J.-F."/>
            <person name="Tambutte S."/>
            <person name="Allemand D."/>
            <person name="Aranda M."/>
        </authorList>
    </citation>
    <scope>NUCLEOTIDE SEQUENCE [LARGE SCALE GENOMIC DNA]</scope>
</reference>
<gene>
    <name evidence="2" type="ORF">AWC38_SpisGene11609</name>
</gene>
<dbReference type="Proteomes" id="UP000225706">
    <property type="component" value="Unassembled WGS sequence"/>
</dbReference>
<evidence type="ECO:0000313" key="2">
    <source>
        <dbReference type="EMBL" id="PFX23831.1"/>
    </source>
</evidence>
<dbReference type="AlphaFoldDB" id="A0A2B4S1Q0"/>
<proteinExistence type="predicted"/>
<accession>A0A2B4S1Q0</accession>